<name>A0A2U3QHJ3_9BACT</name>
<proteinExistence type="predicted"/>
<evidence type="ECO:0000313" key="4">
    <source>
        <dbReference type="Proteomes" id="UP000245125"/>
    </source>
</evidence>
<dbReference type="Proteomes" id="UP000245125">
    <property type="component" value="Unassembled WGS sequence"/>
</dbReference>
<evidence type="ECO:0000313" key="3">
    <source>
        <dbReference type="EMBL" id="SPQ00884.1"/>
    </source>
</evidence>
<protein>
    <submittedName>
        <fullName evidence="3">Response regulator receiver protein</fullName>
    </submittedName>
</protein>
<evidence type="ECO:0000259" key="2">
    <source>
        <dbReference type="PROSITE" id="PS50110"/>
    </source>
</evidence>
<dbReference type="InterPro" id="IPR052893">
    <property type="entry name" value="TCS_response_regulator"/>
</dbReference>
<dbReference type="OrthoDB" id="3197131at2"/>
<organism evidence="3 4">
    <name type="scientific">Candidatus Sulfobium mesophilum</name>
    <dbReference type="NCBI Taxonomy" id="2016548"/>
    <lineage>
        <taxon>Bacteria</taxon>
        <taxon>Pseudomonadati</taxon>
        <taxon>Nitrospirota</taxon>
        <taxon>Nitrospiria</taxon>
        <taxon>Nitrospirales</taxon>
        <taxon>Nitrospiraceae</taxon>
        <taxon>Candidatus Sulfobium</taxon>
    </lineage>
</organism>
<gene>
    <name evidence="3" type="ORF">NBG4_360023</name>
</gene>
<accession>A0A2U3QHJ3</accession>
<dbReference type="EMBL" id="OUUY01000082">
    <property type="protein sequence ID" value="SPQ00884.1"/>
    <property type="molecule type" value="Genomic_DNA"/>
</dbReference>
<dbReference type="PROSITE" id="PS50110">
    <property type="entry name" value="RESPONSE_REGULATORY"/>
    <property type="match status" value="1"/>
</dbReference>
<dbReference type="InterPro" id="IPR011006">
    <property type="entry name" value="CheY-like_superfamily"/>
</dbReference>
<keyword evidence="1" id="KW-0597">Phosphoprotein</keyword>
<dbReference type="Gene3D" id="3.40.50.2300">
    <property type="match status" value="1"/>
</dbReference>
<dbReference type="Pfam" id="PF00072">
    <property type="entry name" value="Response_reg"/>
    <property type="match status" value="1"/>
</dbReference>
<dbReference type="InterPro" id="IPR001789">
    <property type="entry name" value="Sig_transdc_resp-reg_receiver"/>
</dbReference>
<dbReference type="SMART" id="SM00448">
    <property type="entry name" value="REC"/>
    <property type="match status" value="1"/>
</dbReference>
<dbReference type="SUPFAM" id="SSF52172">
    <property type="entry name" value="CheY-like"/>
    <property type="match status" value="1"/>
</dbReference>
<reference evidence="4" key="1">
    <citation type="submission" date="2018-03" db="EMBL/GenBank/DDBJ databases">
        <authorList>
            <person name="Zecchin S."/>
        </authorList>
    </citation>
    <scope>NUCLEOTIDE SEQUENCE [LARGE SCALE GENOMIC DNA]</scope>
</reference>
<keyword evidence="4" id="KW-1185">Reference proteome</keyword>
<sequence>MPNTVLIIDDNQDDILITKRIFAKIAPDIITESALSGEAGLALLRCEKMLPMFILLDLKMHGMGGLDALRQMRSDERLKNIPVIVLTSSALESDERDAYAAGADSFINKAFDIEQFSSDMTGILQRYLSN</sequence>
<dbReference type="PANTHER" id="PTHR44520">
    <property type="entry name" value="RESPONSE REGULATOR RCP1-RELATED"/>
    <property type="match status" value="1"/>
</dbReference>
<feature type="domain" description="Response regulatory" evidence="2">
    <location>
        <begin position="4"/>
        <end position="124"/>
    </location>
</feature>
<feature type="modified residue" description="4-aspartylphosphate" evidence="1">
    <location>
        <position position="57"/>
    </location>
</feature>
<dbReference type="GO" id="GO:0000160">
    <property type="term" value="P:phosphorelay signal transduction system"/>
    <property type="evidence" value="ECO:0007669"/>
    <property type="project" value="InterPro"/>
</dbReference>
<evidence type="ECO:0000256" key="1">
    <source>
        <dbReference type="PROSITE-ProRule" id="PRU00169"/>
    </source>
</evidence>
<dbReference type="AlphaFoldDB" id="A0A2U3QHJ3"/>